<evidence type="ECO:0000256" key="4">
    <source>
        <dbReference type="ARBA" id="ARBA00023284"/>
    </source>
</evidence>
<evidence type="ECO:0000256" key="1">
    <source>
        <dbReference type="ARBA" id="ARBA00004196"/>
    </source>
</evidence>
<dbReference type="PROSITE" id="PS00194">
    <property type="entry name" value="THIOREDOXIN_1"/>
    <property type="match status" value="1"/>
</dbReference>
<evidence type="ECO:0000256" key="5">
    <source>
        <dbReference type="SAM" id="Phobius"/>
    </source>
</evidence>
<dbReference type="AlphaFoldDB" id="A0A6J6VRL5"/>
<dbReference type="Gene3D" id="3.40.30.10">
    <property type="entry name" value="Glutaredoxin"/>
    <property type="match status" value="1"/>
</dbReference>
<name>A0A6J6VRL5_9ZZZZ</name>
<evidence type="ECO:0000256" key="3">
    <source>
        <dbReference type="ARBA" id="ARBA00023157"/>
    </source>
</evidence>
<organism evidence="7">
    <name type="scientific">freshwater metagenome</name>
    <dbReference type="NCBI Taxonomy" id="449393"/>
    <lineage>
        <taxon>unclassified sequences</taxon>
        <taxon>metagenomes</taxon>
        <taxon>ecological metagenomes</taxon>
    </lineage>
</organism>
<dbReference type="InterPro" id="IPR000866">
    <property type="entry name" value="AhpC/TSA"/>
</dbReference>
<keyword evidence="2" id="KW-0201">Cytochrome c-type biogenesis</keyword>
<sequence>MSEQAPRRIAPIISVAVAAVMVFFIVILAISSNDKDDTAATPLMLKPAPEITSTTYDGDAFVLSRRRGSWVVLNFFNSTCVPCKREHPELVKFFETQQALDGTGVELYTIVNDDDEQAVRDFFNEEGGGWPIVHDEDANVSVDYGVAKVPETWLISPTGVVAQRFTGQVTAEILGSAIASMTQDSAS</sequence>
<accession>A0A6J6VRL5</accession>
<comment type="subcellular location">
    <subcellularLocation>
        <location evidence="1">Cell envelope</location>
    </subcellularLocation>
</comment>
<dbReference type="PANTHER" id="PTHR42852">
    <property type="entry name" value="THIOL:DISULFIDE INTERCHANGE PROTEIN DSBE"/>
    <property type="match status" value="1"/>
</dbReference>
<dbReference type="GO" id="GO:0016209">
    <property type="term" value="F:antioxidant activity"/>
    <property type="evidence" value="ECO:0007669"/>
    <property type="project" value="InterPro"/>
</dbReference>
<dbReference type="GO" id="GO:0016491">
    <property type="term" value="F:oxidoreductase activity"/>
    <property type="evidence" value="ECO:0007669"/>
    <property type="project" value="InterPro"/>
</dbReference>
<keyword evidence="5" id="KW-1133">Transmembrane helix</keyword>
<dbReference type="InterPro" id="IPR013766">
    <property type="entry name" value="Thioredoxin_domain"/>
</dbReference>
<evidence type="ECO:0000256" key="2">
    <source>
        <dbReference type="ARBA" id="ARBA00022748"/>
    </source>
</evidence>
<keyword evidence="5" id="KW-0812">Transmembrane</keyword>
<dbReference type="PROSITE" id="PS51352">
    <property type="entry name" value="THIOREDOXIN_2"/>
    <property type="match status" value="1"/>
</dbReference>
<dbReference type="InterPro" id="IPR017937">
    <property type="entry name" value="Thioredoxin_CS"/>
</dbReference>
<dbReference type="PANTHER" id="PTHR42852:SF6">
    <property type="entry name" value="THIOL:DISULFIDE INTERCHANGE PROTEIN DSBE"/>
    <property type="match status" value="1"/>
</dbReference>
<dbReference type="InterPro" id="IPR036249">
    <property type="entry name" value="Thioredoxin-like_sf"/>
</dbReference>
<dbReference type="InterPro" id="IPR050553">
    <property type="entry name" value="Thioredoxin_ResA/DsbE_sf"/>
</dbReference>
<keyword evidence="5" id="KW-0472">Membrane</keyword>
<keyword evidence="3" id="KW-1015">Disulfide bond</keyword>
<dbReference type="SUPFAM" id="SSF52833">
    <property type="entry name" value="Thioredoxin-like"/>
    <property type="match status" value="1"/>
</dbReference>
<evidence type="ECO:0000259" key="6">
    <source>
        <dbReference type="PROSITE" id="PS51352"/>
    </source>
</evidence>
<dbReference type="GO" id="GO:0017004">
    <property type="term" value="P:cytochrome complex assembly"/>
    <property type="evidence" value="ECO:0007669"/>
    <property type="project" value="UniProtKB-KW"/>
</dbReference>
<dbReference type="EMBL" id="CAEZZP010000054">
    <property type="protein sequence ID" value="CAB4773635.1"/>
    <property type="molecule type" value="Genomic_DNA"/>
</dbReference>
<dbReference type="CDD" id="cd02966">
    <property type="entry name" value="TlpA_like_family"/>
    <property type="match status" value="1"/>
</dbReference>
<proteinExistence type="predicted"/>
<evidence type="ECO:0000313" key="7">
    <source>
        <dbReference type="EMBL" id="CAB4773635.1"/>
    </source>
</evidence>
<keyword evidence="4" id="KW-0676">Redox-active center</keyword>
<dbReference type="GO" id="GO:0030313">
    <property type="term" value="C:cell envelope"/>
    <property type="evidence" value="ECO:0007669"/>
    <property type="project" value="UniProtKB-SubCell"/>
</dbReference>
<reference evidence="7" key="1">
    <citation type="submission" date="2020-05" db="EMBL/GenBank/DDBJ databases">
        <authorList>
            <person name="Chiriac C."/>
            <person name="Salcher M."/>
            <person name="Ghai R."/>
            <person name="Kavagutti S V."/>
        </authorList>
    </citation>
    <scope>NUCLEOTIDE SEQUENCE</scope>
</reference>
<gene>
    <name evidence="7" type="ORF">UFOPK2880_00967</name>
</gene>
<protein>
    <submittedName>
        <fullName evidence="7">Unannotated protein</fullName>
    </submittedName>
</protein>
<dbReference type="Pfam" id="PF00578">
    <property type="entry name" value="AhpC-TSA"/>
    <property type="match status" value="1"/>
</dbReference>
<feature type="transmembrane region" description="Helical" evidence="5">
    <location>
        <begin position="12"/>
        <end position="30"/>
    </location>
</feature>
<feature type="domain" description="Thioredoxin" evidence="6">
    <location>
        <begin position="42"/>
        <end position="183"/>
    </location>
</feature>